<keyword evidence="1" id="KW-0812">Transmembrane</keyword>
<gene>
    <name evidence="2" type="ORF">NCI01_01665</name>
</gene>
<accession>A0ABT1KRX1</accession>
<keyword evidence="1" id="KW-1133">Transmembrane helix</keyword>
<feature type="transmembrane region" description="Helical" evidence="1">
    <location>
        <begin position="47"/>
        <end position="65"/>
    </location>
</feature>
<comment type="caution">
    <text evidence="2">The sequence shown here is derived from an EMBL/GenBank/DDBJ whole genome shotgun (WGS) entry which is preliminary data.</text>
</comment>
<name>A0ABT1KRX1_9ACTN</name>
<feature type="transmembrane region" description="Helical" evidence="1">
    <location>
        <begin position="12"/>
        <end position="35"/>
    </location>
</feature>
<keyword evidence="3" id="KW-1185">Reference proteome</keyword>
<reference evidence="2 3" key="1">
    <citation type="submission" date="2022-06" db="EMBL/GenBank/DDBJ databases">
        <authorList>
            <person name="So Y."/>
        </authorList>
    </citation>
    <scope>NUCLEOTIDE SEQUENCE [LARGE SCALE GENOMIC DNA]</scope>
    <source>
        <strain evidence="2 3">STR3</strain>
    </source>
</reference>
<keyword evidence="1" id="KW-0472">Membrane</keyword>
<proteinExistence type="predicted"/>
<organism evidence="2 3">
    <name type="scientific">Nocardioides pinisoli</name>
    <dbReference type="NCBI Taxonomy" id="2950279"/>
    <lineage>
        <taxon>Bacteria</taxon>
        <taxon>Bacillati</taxon>
        <taxon>Actinomycetota</taxon>
        <taxon>Actinomycetes</taxon>
        <taxon>Propionibacteriales</taxon>
        <taxon>Nocardioidaceae</taxon>
        <taxon>Nocardioides</taxon>
    </lineage>
</organism>
<dbReference type="EMBL" id="JANARS010000001">
    <property type="protein sequence ID" value="MCP3420493.1"/>
    <property type="molecule type" value="Genomic_DNA"/>
</dbReference>
<dbReference type="Proteomes" id="UP001204524">
    <property type="component" value="Unassembled WGS sequence"/>
</dbReference>
<sequence>MKSRTPAEEVRSGIWYLVAAVVVAAAMLALWWAIVTTNSEGDPGDPELLPVFATIPLGIGVYRIVHGRSRMHDDS</sequence>
<protein>
    <submittedName>
        <fullName evidence="2">Uncharacterized protein</fullName>
    </submittedName>
</protein>
<evidence type="ECO:0000256" key="1">
    <source>
        <dbReference type="SAM" id="Phobius"/>
    </source>
</evidence>
<evidence type="ECO:0000313" key="3">
    <source>
        <dbReference type="Proteomes" id="UP001204524"/>
    </source>
</evidence>
<evidence type="ECO:0000313" key="2">
    <source>
        <dbReference type="EMBL" id="MCP3420493.1"/>
    </source>
</evidence>
<dbReference type="RefSeq" id="WP_254179726.1">
    <property type="nucleotide sequence ID" value="NZ_JANARS010000001.1"/>
</dbReference>